<dbReference type="Gene3D" id="3.40.47.10">
    <property type="match status" value="2"/>
</dbReference>
<evidence type="ECO:0000259" key="4">
    <source>
        <dbReference type="Pfam" id="PF08545"/>
    </source>
</evidence>
<evidence type="ECO:0000313" key="6">
    <source>
        <dbReference type="Proteomes" id="UP000650511"/>
    </source>
</evidence>
<dbReference type="Pfam" id="PF08545">
    <property type="entry name" value="ACP_syn_III"/>
    <property type="match status" value="1"/>
</dbReference>
<dbReference type="RefSeq" id="WP_130649455.1">
    <property type="nucleotide sequence ID" value="NZ_BMHA01000004.1"/>
</dbReference>
<dbReference type="PANTHER" id="PTHR34069">
    <property type="entry name" value="3-OXOACYL-[ACYL-CARRIER-PROTEIN] SYNTHASE 3"/>
    <property type="match status" value="1"/>
</dbReference>
<keyword evidence="2" id="KW-0012">Acyltransferase</keyword>
<name>A0A8J3EU50_9ACTN</name>
<dbReference type="Proteomes" id="UP000650511">
    <property type="component" value="Unassembled WGS sequence"/>
</dbReference>
<evidence type="ECO:0000313" key="5">
    <source>
        <dbReference type="EMBL" id="GGI05192.1"/>
    </source>
</evidence>
<gene>
    <name evidence="5" type="ORF">GCM10011354_12870</name>
</gene>
<feature type="domain" description="Beta-ketoacyl-[acyl-carrier-protein] synthase III C-terminal" evidence="3">
    <location>
        <begin position="257"/>
        <end position="340"/>
    </location>
</feature>
<accession>A0A8J3EU50</accession>
<sequence>MNPHGNATLRHERTSVLSVEVADAPEVATSAMFDERLADTYERLGVRPGLLEDLAGIVERRWWPEGTLFSSVAATAGEAAIEAAGIDRDRIGLLIDTSVSRDHLEPSAAVAVHHDLGLAPHCLNFDLANACLGFINGMNLAATMIDAGQIEYALLVDGEGSRYTQERTLERLAGPGVTVEQMFAEFASLTLGSGGAAMVLGRSDAHPEGHRLLGGEARAGSEHRLLCVGDLDGMTTDTAALLEAGLDVAELTWTTAERNGWDWGALDHYIMHQVSAVHTTAMQKRLGIDPDKAPLSFPTRGNIGPASIPTTLALHQDQIRPGDRVLLTGIGSGINTTALELLW</sequence>
<feature type="domain" description="Beta-ketoacyl-[acyl-carrier-protein] synthase III N-terminal" evidence="4">
    <location>
        <begin position="125"/>
        <end position="159"/>
    </location>
</feature>
<dbReference type="GO" id="GO:0006633">
    <property type="term" value="P:fatty acid biosynthetic process"/>
    <property type="evidence" value="ECO:0007669"/>
    <property type="project" value="InterPro"/>
</dbReference>
<dbReference type="SUPFAM" id="SSF53901">
    <property type="entry name" value="Thiolase-like"/>
    <property type="match status" value="1"/>
</dbReference>
<proteinExistence type="predicted"/>
<evidence type="ECO:0000259" key="3">
    <source>
        <dbReference type="Pfam" id="PF08541"/>
    </source>
</evidence>
<dbReference type="InterPro" id="IPR016039">
    <property type="entry name" value="Thiolase-like"/>
</dbReference>
<dbReference type="PANTHER" id="PTHR34069:SF3">
    <property type="entry name" value="ACYL-COA:ACYL-COA ALKYLTRANSFERASE"/>
    <property type="match status" value="1"/>
</dbReference>
<dbReference type="GO" id="GO:0004315">
    <property type="term" value="F:3-oxoacyl-[acyl-carrier-protein] synthase activity"/>
    <property type="evidence" value="ECO:0007669"/>
    <property type="project" value="InterPro"/>
</dbReference>
<dbReference type="InterPro" id="IPR013747">
    <property type="entry name" value="ACP_syn_III_C"/>
</dbReference>
<comment type="caution">
    <text evidence="5">The sequence shown here is derived from an EMBL/GenBank/DDBJ whole genome shotgun (WGS) entry which is preliminary data.</text>
</comment>
<dbReference type="Pfam" id="PF08541">
    <property type="entry name" value="ACP_syn_III_C"/>
    <property type="match status" value="1"/>
</dbReference>
<dbReference type="EMBL" id="BMHA01000004">
    <property type="protein sequence ID" value="GGI05192.1"/>
    <property type="molecule type" value="Genomic_DNA"/>
</dbReference>
<dbReference type="InterPro" id="IPR013751">
    <property type="entry name" value="ACP_syn_III_N"/>
</dbReference>
<evidence type="ECO:0000256" key="1">
    <source>
        <dbReference type="ARBA" id="ARBA00022679"/>
    </source>
</evidence>
<protein>
    <submittedName>
        <fullName evidence="5">3-oxoacyl-ACP synthase III</fullName>
    </submittedName>
</protein>
<reference evidence="5" key="2">
    <citation type="submission" date="2020-09" db="EMBL/GenBank/DDBJ databases">
        <authorList>
            <person name="Sun Q."/>
            <person name="Zhou Y."/>
        </authorList>
    </citation>
    <scope>NUCLEOTIDE SEQUENCE</scope>
    <source>
        <strain evidence="5">CGMCC 1.14988</strain>
    </source>
</reference>
<organism evidence="5 6">
    <name type="scientific">Egicoccus halophilus</name>
    <dbReference type="NCBI Taxonomy" id="1670830"/>
    <lineage>
        <taxon>Bacteria</taxon>
        <taxon>Bacillati</taxon>
        <taxon>Actinomycetota</taxon>
        <taxon>Nitriliruptoria</taxon>
        <taxon>Egicoccales</taxon>
        <taxon>Egicoccaceae</taxon>
        <taxon>Egicoccus</taxon>
    </lineage>
</organism>
<dbReference type="OrthoDB" id="9788274at2"/>
<evidence type="ECO:0000256" key="2">
    <source>
        <dbReference type="ARBA" id="ARBA00023315"/>
    </source>
</evidence>
<dbReference type="GO" id="GO:0044550">
    <property type="term" value="P:secondary metabolite biosynthetic process"/>
    <property type="evidence" value="ECO:0007669"/>
    <property type="project" value="TreeGrafter"/>
</dbReference>
<dbReference type="NCBIfam" id="NF006720">
    <property type="entry name" value="PRK09258.1"/>
    <property type="match status" value="1"/>
</dbReference>
<reference evidence="5" key="1">
    <citation type="journal article" date="2014" name="Int. J. Syst. Evol. Microbiol.">
        <title>Complete genome sequence of Corynebacterium casei LMG S-19264T (=DSM 44701T), isolated from a smear-ripened cheese.</title>
        <authorList>
            <consortium name="US DOE Joint Genome Institute (JGI-PGF)"/>
            <person name="Walter F."/>
            <person name="Albersmeier A."/>
            <person name="Kalinowski J."/>
            <person name="Ruckert C."/>
        </authorList>
    </citation>
    <scope>NUCLEOTIDE SEQUENCE</scope>
    <source>
        <strain evidence="5">CGMCC 1.14988</strain>
    </source>
</reference>
<keyword evidence="1" id="KW-0808">Transferase</keyword>
<dbReference type="AlphaFoldDB" id="A0A8J3EU50"/>
<keyword evidence="6" id="KW-1185">Reference proteome</keyword>